<reference evidence="1 2" key="1">
    <citation type="submission" date="2019-01" db="EMBL/GenBank/DDBJ databases">
        <authorList>
            <person name="Sayadi A."/>
        </authorList>
    </citation>
    <scope>NUCLEOTIDE SEQUENCE [LARGE SCALE GENOMIC DNA]</scope>
</reference>
<proteinExistence type="predicted"/>
<evidence type="ECO:0000313" key="1">
    <source>
        <dbReference type="EMBL" id="VEN63487.1"/>
    </source>
</evidence>
<name>A0A653DTW1_CALMS</name>
<dbReference type="EMBL" id="CAACVG010014657">
    <property type="protein sequence ID" value="VEN63487.1"/>
    <property type="molecule type" value="Genomic_DNA"/>
</dbReference>
<protein>
    <submittedName>
        <fullName evidence="1">Uncharacterized protein</fullName>
    </submittedName>
</protein>
<accession>A0A653DTW1</accession>
<evidence type="ECO:0000313" key="2">
    <source>
        <dbReference type="Proteomes" id="UP000410492"/>
    </source>
</evidence>
<dbReference type="Proteomes" id="UP000410492">
    <property type="component" value="Unassembled WGS sequence"/>
</dbReference>
<keyword evidence="2" id="KW-1185">Reference proteome</keyword>
<gene>
    <name evidence="1" type="ORF">CALMAC_LOCUS20298</name>
</gene>
<organism evidence="1 2">
    <name type="scientific">Callosobruchus maculatus</name>
    <name type="common">Southern cowpea weevil</name>
    <name type="synonym">Pulse bruchid</name>
    <dbReference type="NCBI Taxonomy" id="64391"/>
    <lineage>
        <taxon>Eukaryota</taxon>
        <taxon>Metazoa</taxon>
        <taxon>Ecdysozoa</taxon>
        <taxon>Arthropoda</taxon>
        <taxon>Hexapoda</taxon>
        <taxon>Insecta</taxon>
        <taxon>Pterygota</taxon>
        <taxon>Neoptera</taxon>
        <taxon>Endopterygota</taxon>
        <taxon>Coleoptera</taxon>
        <taxon>Polyphaga</taxon>
        <taxon>Cucujiformia</taxon>
        <taxon>Chrysomeloidea</taxon>
        <taxon>Chrysomelidae</taxon>
        <taxon>Bruchinae</taxon>
        <taxon>Bruchini</taxon>
        <taxon>Callosobruchus</taxon>
    </lineage>
</organism>
<feature type="non-terminal residue" evidence="1">
    <location>
        <position position="68"/>
    </location>
</feature>
<dbReference type="OrthoDB" id="6737275at2759"/>
<dbReference type="AlphaFoldDB" id="A0A653DTW1"/>
<sequence length="68" mass="7950">MFDLFKTDLYRKHFLEILNMYEGATIPVYTDGSKSDDKVGSEFTTNEQSHYWKLDRASSIFTAELYAI</sequence>